<sequence length="267" mass="27464">MRGAYNALARLSEEQRRAGVVAFSSGNHAQAVALAASLLGAPATIVMPHDTVASKLAATQEYGAEVIEYDRYTQDRAAIAARLAEERGLTLVPPFDHPHVIAGQGTAAREMLEEVPGLDAVITPLGGGGLLSGTVLSVRQLAPRAQIIGVEPEAGDDGAQSFRKGEIVTIPTPRTIADGAQTTALGVHPFAVIRREVTGVTTASDAELVSAMRLLAGTAKLVVEPTGALALAGALRLARGELAGRRVGVVLSGGNVDLDRFAALISG</sequence>
<reference evidence="5 6" key="1">
    <citation type="submission" date="2021-05" db="EMBL/GenBank/DDBJ databases">
        <title>Kineosporia and Streptomyces sp. nov. two new marine actinobacteria isolated from Coral.</title>
        <authorList>
            <person name="Buangrab K."/>
            <person name="Sutthacheep M."/>
            <person name="Yeemin T."/>
            <person name="Harunari E."/>
            <person name="Igarashi Y."/>
            <person name="Kanchanasin P."/>
            <person name="Tanasupawat S."/>
            <person name="Phongsopitanun W."/>
        </authorList>
    </citation>
    <scope>NUCLEOTIDE SEQUENCE [LARGE SCALE GENOMIC DNA]</scope>
    <source>
        <strain evidence="5 6">J2-2</strain>
    </source>
</reference>
<dbReference type="InterPro" id="IPR001926">
    <property type="entry name" value="TrpB-like_PALP"/>
</dbReference>
<name>A0ABS5TH13_9ACTN</name>
<accession>A0ABS5TH13</accession>
<evidence type="ECO:0000313" key="6">
    <source>
        <dbReference type="Proteomes" id="UP001197247"/>
    </source>
</evidence>
<dbReference type="Pfam" id="PF00291">
    <property type="entry name" value="PALP"/>
    <property type="match status" value="1"/>
</dbReference>
<keyword evidence="3" id="KW-0456">Lyase</keyword>
<comment type="cofactor">
    <cofactor evidence="1">
        <name>pyridoxal 5'-phosphate</name>
        <dbReference type="ChEBI" id="CHEBI:597326"/>
    </cofactor>
</comment>
<dbReference type="InterPro" id="IPR050147">
    <property type="entry name" value="Ser/Thr_Dehydratase"/>
</dbReference>
<evidence type="ECO:0000256" key="1">
    <source>
        <dbReference type="ARBA" id="ARBA00001933"/>
    </source>
</evidence>
<evidence type="ECO:0000256" key="3">
    <source>
        <dbReference type="ARBA" id="ARBA00023239"/>
    </source>
</evidence>
<dbReference type="SUPFAM" id="SSF53686">
    <property type="entry name" value="Tryptophan synthase beta subunit-like PLP-dependent enzymes"/>
    <property type="match status" value="1"/>
</dbReference>
<evidence type="ECO:0000256" key="2">
    <source>
        <dbReference type="ARBA" id="ARBA00022898"/>
    </source>
</evidence>
<protein>
    <submittedName>
        <fullName evidence="5">Pyridoxal-phosphate dependent enzyme</fullName>
    </submittedName>
</protein>
<comment type="caution">
    <text evidence="5">The sequence shown here is derived from an EMBL/GenBank/DDBJ whole genome shotgun (WGS) entry which is preliminary data.</text>
</comment>
<proteinExistence type="predicted"/>
<evidence type="ECO:0000313" key="5">
    <source>
        <dbReference type="EMBL" id="MBT0769679.1"/>
    </source>
</evidence>
<feature type="domain" description="Tryptophan synthase beta chain-like PALP" evidence="4">
    <location>
        <begin position="1"/>
        <end position="253"/>
    </location>
</feature>
<dbReference type="Gene3D" id="3.40.50.1100">
    <property type="match status" value="2"/>
</dbReference>
<organism evidence="5 6">
    <name type="scientific">Kineosporia corallincola</name>
    <dbReference type="NCBI Taxonomy" id="2835133"/>
    <lineage>
        <taxon>Bacteria</taxon>
        <taxon>Bacillati</taxon>
        <taxon>Actinomycetota</taxon>
        <taxon>Actinomycetes</taxon>
        <taxon>Kineosporiales</taxon>
        <taxon>Kineosporiaceae</taxon>
        <taxon>Kineosporia</taxon>
    </lineage>
</organism>
<gene>
    <name evidence="5" type="ORF">KIH74_12145</name>
</gene>
<dbReference type="Proteomes" id="UP001197247">
    <property type="component" value="Unassembled WGS sequence"/>
</dbReference>
<dbReference type="InterPro" id="IPR036052">
    <property type="entry name" value="TrpB-like_PALP_sf"/>
</dbReference>
<dbReference type="EMBL" id="JAHBAY010000004">
    <property type="protein sequence ID" value="MBT0769679.1"/>
    <property type="molecule type" value="Genomic_DNA"/>
</dbReference>
<keyword evidence="6" id="KW-1185">Reference proteome</keyword>
<dbReference type="PANTHER" id="PTHR48078:SF7">
    <property type="entry name" value="BLL6502 PROTEIN"/>
    <property type="match status" value="1"/>
</dbReference>
<evidence type="ECO:0000259" key="4">
    <source>
        <dbReference type="Pfam" id="PF00291"/>
    </source>
</evidence>
<keyword evidence="2" id="KW-0663">Pyridoxal phosphate</keyword>
<dbReference type="CDD" id="cd01562">
    <property type="entry name" value="Thr-dehyd"/>
    <property type="match status" value="1"/>
</dbReference>
<dbReference type="PANTHER" id="PTHR48078">
    <property type="entry name" value="THREONINE DEHYDRATASE, MITOCHONDRIAL-RELATED"/>
    <property type="match status" value="1"/>
</dbReference>